<dbReference type="EMBL" id="JAMQON010000001">
    <property type="protein sequence ID" value="MDS0257841.1"/>
    <property type="molecule type" value="Genomic_DNA"/>
</dbReference>
<keyword evidence="3" id="KW-1185">Reference proteome</keyword>
<dbReference type="Pfam" id="PF04784">
    <property type="entry name" value="DUF547"/>
    <property type="match status" value="1"/>
</dbReference>
<dbReference type="InterPro" id="IPR006869">
    <property type="entry name" value="DUF547"/>
</dbReference>
<accession>A0ABU2F7X0</accession>
<dbReference type="Proteomes" id="UP001259659">
    <property type="component" value="Unassembled WGS sequence"/>
</dbReference>
<sequence>METTGERSATPTALAADLLVALRTGDDPGPFLRALESLSEADLAPVRSDRETALAFWLNCYNAGTTHLLAERPDLYESRWRFFRAPALSVAGHPLGLDDIEHGILRGSRSKYGLGYLPRLLPDSFEHRYRLDAVDPRVHFALHCGAASCPAIRAYEPAAVDDQLDLATRTYLDATVEHDPEAGTVRVPRVFRWFPGDFGGRAGTREFLRRYGQLPDETASIDYLAWDWSREAPTFV</sequence>
<evidence type="ECO:0000313" key="2">
    <source>
        <dbReference type="EMBL" id="MDS0257841.1"/>
    </source>
</evidence>
<gene>
    <name evidence="2" type="ORF">NDI56_00300</name>
</gene>
<proteinExistence type="predicted"/>
<dbReference type="PANTHER" id="PTHR46361">
    <property type="entry name" value="ELECTRON CARRIER/ PROTEIN DISULFIDE OXIDOREDUCTASE"/>
    <property type="match status" value="1"/>
</dbReference>
<evidence type="ECO:0000313" key="3">
    <source>
        <dbReference type="Proteomes" id="UP001259659"/>
    </source>
</evidence>
<dbReference type="PANTHER" id="PTHR46361:SF3">
    <property type="entry name" value="ELECTRON CARRIER_ PROTEIN DISULFIDE OXIDOREDUCTASE"/>
    <property type="match status" value="1"/>
</dbReference>
<comment type="caution">
    <text evidence="2">The sequence shown here is derived from an EMBL/GenBank/DDBJ whole genome shotgun (WGS) entry which is preliminary data.</text>
</comment>
<protein>
    <submittedName>
        <fullName evidence="2">DUF547 domain-containing protein</fullName>
    </submittedName>
</protein>
<evidence type="ECO:0000259" key="1">
    <source>
        <dbReference type="Pfam" id="PF04784"/>
    </source>
</evidence>
<name>A0ABU2F7X0_9EURY</name>
<organism evidence="2 3">
    <name type="scientific">Haloarcula saliterrae</name>
    <dbReference type="NCBI Taxonomy" id="2950534"/>
    <lineage>
        <taxon>Archaea</taxon>
        <taxon>Methanobacteriati</taxon>
        <taxon>Methanobacteriota</taxon>
        <taxon>Stenosarchaea group</taxon>
        <taxon>Halobacteria</taxon>
        <taxon>Halobacteriales</taxon>
        <taxon>Haloarculaceae</taxon>
        <taxon>Haloarcula</taxon>
    </lineage>
</organism>
<feature type="domain" description="DUF547" evidence="1">
    <location>
        <begin position="49"/>
        <end position="172"/>
    </location>
</feature>
<dbReference type="RefSeq" id="WP_310917400.1">
    <property type="nucleotide sequence ID" value="NZ_JAMQON010000001.1"/>
</dbReference>
<reference evidence="2 3" key="1">
    <citation type="submission" date="2022-06" db="EMBL/GenBank/DDBJ databases">
        <title>Haloarcula sp. a new haloarchaeum isolate from saline soil.</title>
        <authorList>
            <person name="Strakova D."/>
            <person name="Galisteo C."/>
            <person name="Sanchez-Porro C."/>
            <person name="Ventosa A."/>
        </authorList>
    </citation>
    <scope>NUCLEOTIDE SEQUENCE [LARGE SCALE GENOMIC DNA]</scope>
    <source>
        <strain evidence="2 3">S1CR25-12</strain>
    </source>
</reference>